<feature type="transmembrane region" description="Helical" evidence="12">
    <location>
        <begin position="207"/>
        <end position="230"/>
    </location>
</feature>
<evidence type="ECO:0000256" key="12">
    <source>
        <dbReference type="SAM" id="Phobius"/>
    </source>
</evidence>
<dbReference type="GO" id="GO:0015386">
    <property type="term" value="F:potassium:proton antiporter activity"/>
    <property type="evidence" value="ECO:0007669"/>
    <property type="project" value="TreeGrafter"/>
</dbReference>
<dbReference type="GO" id="GO:0051453">
    <property type="term" value="P:regulation of intracellular pH"/>
    <property type="evidence" value="ECO:0007669"/>
    <property type="project" value="TreeGrafter"/>
</dbReference>
<feature type="transmembrane region" description="Helical" evidence="12">
    <location>
        <begin position="172"/>
        <end position="195"/>
    </location>
</feature>
<evidence type="ECO:0000256" key="5">
    <source>
        <dbReference type="ARBA" id="ARBA00022475"/>
    </source>
</evidence>
<reference evidence="14" key="1">
    <citation type="journal article" date="2014" name="Int. J. Syst. Evol. Microbiol.">
        <title>Complete genome of a new Firmicutes species belonging to the dominant human colonic microbiota ('Ruminococcus bicirculans') reveals two chromosomes and a selective capacity to utilize plant glucans.</title>
        <authorList>
            <consortium name="NISC Comparative Sequencing Program"/>
            <person name="Wegmann U."/>
            <person name="Louis P."/>
            <person name="Goesmann A."/>
            <person name="Henrissat B."/>
            <person name="Duncan S.H."/>
            <person name="Flint H.J."/>
        </authorList>
    </citation>
    <scope>NUCLEOTIDE SEQUENCE</scope>
    <source>
        <strain evidence="14">NBRC 103191</strain>
    </source>
</reference>
<dbReference type="GO" id="GO:0015385">
    <property type="term" value="F:sodium:proton antiporter activity"/>
    <property type="evidence" value="ECO:0007669"/>
    <property type="project" value="InterPro"/>
</dbReference>
<feature type="transmembrane region" description="Helical" evidence="12">
    <location>
        <begin position="135"/>
        <end position="160"/>
    </location>
</feature>
<keyword evidence="3" id="KW-0813">Transport</keyword>
<evidence type="ECO:0000313" key="17">
    <source>
        <dbReference type="Proteomes" id="UP001156645"/>
    </source>
</evidence>
<keyword evidence="8" id="KW-0915">Sodium</keyword>
<reference evidence="15 16" key="2">
    <citation type="submission" date="2016-10" db="EMBL/GenBank/DDBJ databases">
        <authorList>
            <person name="de Groot N.N."/>
        </authorList>
    </citation>
    <scope>NUCLEOTIDE SEQUENCE [LARGE SCALE GENOMIC DNA]</scope>
    <source>
        <strain evidence="15 16">DSM 23406</strain>
    </source>
</reference>
<evidence type="ECO:0000313" key="16">
    <source>
        <dbReference type="Proteomes" id="UP000198501"/>
    </source>
</evidence>
<name>A0A1G6XBD8_9GAMM</name>
<evidence type="ECO:0000256" key="10">
    <source>
        <dbReference type="ARBA" id="ARBA00023136"/>
    </source>
</evidence>
<comment type="subcellular location">
    <subcellularLocation>
        <location evidence="1">Cell membrane</location>
        <topology evidence="1">Multi-pass membrane protein</topology>
    </subcellularLocation>
</comment>
<keyword evidence="5" id="KW-1003">Cell membrane</keyword>
<sequence length="424" mass="45280">MASATSLTILEISAIFLSITALLTYVNHRFIGLPTTIGVMVISIVLSIGAIFLGFLGFDQLIDYEVSLLEQLDFTEVLLDGMLSMLLFAGALHVNISDLKRYRLPIGILACVGTLVSALLIATALYLMLPFFGFGLPFLWCLLFGALISPTDPIAVMGILSSAGAPKSLETVIAGESLFNDGIGVVIFVLLLGILSSGDIPTANYVAHTLAVEAGGGIVFGLVLGAILYYMLKSIDSYQEEVLLTLAGVIGGYALASHWHLSGPLAMVMMGLMVGNRGRALAMSDKTRHYIDLFWELIDEILNAILFVLIGLEVVMIAYSGNLFIAAGLTIVIALLARFIVVGMTTKTLQRQLDLPTGAWKVLTWGGLRGGISVALVLQLPTGAERDILLALTYAVVIFSILVQGLSVGRVAKSIRKDKEITEA</sequence>
<dbReference type="InterPro" id="IPR018422">
    <property type="entry name" value="Cation/H_exchanger_CPA1"/>
</dbReference>
<dbReference type="AlphaFoldDB" id="A0A1G6XBD8"/>
<evidence type="ECO:0000256" key="11">
    <source>
        <dbReference type="ARBA" id="ARBA00023201"/>
    </source>
</evidence>
<comment type="similarity">
    <text evidence="2">Belongs to the monovalent cation:proton antiporter 1 (CPA1) transporter (TC 2.A.36) family.</text>
</comment>
<dbReference type="EMBL" id="FNAL01000007">
    <property type="protein sequence ID" value="SDD74657.1"/>
    <property type="molecule type" value="Genomic_DNA"/>
</dbReference>
<keyword evidence="7 12" id="KW-1133">Transmembrane helix</keyword>
<keyword evidence="4" id="KW-0050">Antiport</keyword>
<evidence type="ECO:0000256" key="6">
    <source>
        <dbReference type="ARBA" id="ARBA00022692"/>
    </source>
</evidence>
<reference evidence="17" key="3">
    <citation type="journal article" date="2019" name="Int. J. Syst. Evol. Microbiol.">
        <title>The Global Catalogue of Microorganisms (GCM) 10K type strain sequencing project: providing services to taxonomists for standard genome sequencing and annotation.</title>
        <authorList>
            <consortium name="The Broad Institute Genomics Platform"/>
            <consortium name="The Broad Institute Genome Sequencing Center for Infectious Disease"/>
            <person name="Wu L."/>
            <person name="Ma J."/>
        </authorList>
    </citation>
    <scope>NUCLEOTIDE SEQUENCE [LARGE SCALE GENOMIC DNA]</scope>
    <source>
        <strain evidence="17">NBRC 103191</strain>
    </source>
</reference>
<evidence type="ECO:0000313" key="14">
    <source>
        <dbReference type="EMBL" id="GLR30057.1"/>
    </source>
</evidence>
<protein>
    <submittedName>
        <fullName evidence="15">Sodium/proton antiporter, CPA1 family</fullName>
    </submittedName>
    <submittedName>
        <fullName evidence="14">Sodium:proton antiporter</fullName>
    </submittedName>
</protein>
<evidence type="ECO:0000256" key="9">
    <source>
        <dbReference type="ARBA" id="ARBA00023065"/>
    </source>
</evidence>
<accession>A0A1G6XBD8</accession>
<gene>
    <name evidence="14" type="ORF">GCM10007915_22960</name>
    <name evidence="15" type="ORF">SAMN05660405_01248</name>
</gene>
<evidence type="ECO:0000256" key="2">
    <source>
        <dbReference type="ARBA" id="ARBA00007367"/>
    </source>
</evidence>
<feature type="transmembrane region" description="Helical" evidence="12">
    <location>
        <begin position="323"/>
        <end position="341"/>
    </location>
</feature>
<keyword evidence="9" id="KW-0406">Ion transport</keyword>
<feature type="transmembrane region" description="Helical" evidence="12">
    <location>
        <begin position="362"/>
        <end position="382"/>
    </location>
</feature>
<dbReference type="GO" id="GO:0098719">
    <property type="term" value="P:sodium ion import across plasma membrane"/>
    <property type="evidence" value="ECO:0007669"/>
    <property type="project" value="TreeGrafter"/>
</dbReference>
<keyword evidence="17" id="KW-1185">Reference proteome</keyword>
<reference evidence="14" key="4">
    <citation type="submission" date="2023-01" db="EMBL/GenBank/DDBJ databases">
        <title>Draft genome sequence of Psychrobacter pacificensis strain NBRC 103191.</title>
        <authorList>
            <person name="Sun Q."/>
            <person name="Mori K."/>
        </authorList>
    </citation>
    <scope>NUCLEOTIDE SEQUENCE</scope>
    <source>
        <strain evidence="14">NBRC 103191</strain>
    </source>
</reference>
<organism evidence="15 16">
    <name type="scientific">Psychrobacter pacificensis</name>
    <dbReference type="NCBI Taxonomy" id="112002"/>
    <lineage>
        <taxon>Bacteria</taxon>
        <taxon>Pseudomonadati</taxon>
        <taxon>Pseudomonadota</taxon>
        <taxon>Gammaproteobacteria</taxon>
        <taxon>Moraxellales</taxon>
        <taxon>Moraxellaceae</taxon>
        <taxon>Psychrobacter</taxon>
    </lineage>
</organism>
<feature type="transmembrane region" description="Helical" evidence="12">
    <location>
        <begin position="106"/>
        <end position="129"/>
    </location>
</feature>
<evidence type="ECO:0000256" key="8">
    <source>
        <dbReference type="ARBA" id="ARBA00023053"/>
    </source>
</evidence>
<keyword evidence="6 12" id="KW-0812">Transmembrane</keyword>
<dbReference type="Proteomes" id="UP000198501">
    <property type="component" value="Unassembled WGS sequence"/>
</dbReference>
<dbReference type="GO" id="GO:0005886">
    <property type="term" value="C:plasma membrane"/>
    <property type="evidence" value="ECO:0007669"/>
    <property type="project" value="UniProtKB-SubCell"/>
</dbReference>
<dbReference type="EMBL" id="BSOK01000061">
    <property type="protein sequence ID" value="GLR30057.1"/>
    <property type="molecule type" value="Genomic_DNA"/>
</dbReference>
<dbReference type="PANTHER" id="PTHR10110:SF195">
    <property type="entry name" value="NA(+)_H(+) ANTIPORTER NHAS2"/>
    <property type="match status" value="1"/>
</dbReference>
<evidence type="ECO:0000256" key="3">
    <source>
        <dbReference type="ARBA" id="ARBA00022448"/>
    </source>
</evidence>
<dbReference type="Gene3D" id="6.10.140.1330">
    <property type="match status" value="1"/>
</dbReference>
<proteinExistence type="inferred from homology"/>
<dbReference type="Pfam" id="PF00999">
    <property type="entry name" value="Na_H_Exchanger"/>
    <property type="match status" value="1"/>
</dbReference>
<dbReference type="PANTHER" id="PTHR10110">
    <property type="entry name" value="SODIUM/HYDROGEN EXCHANGER"/>
    <property type="match status" value="1"/>
</dbReference>
<feature type="transmembrane region" description="Helical" evidence="12">
    <location>
        <begin position="388"/>
        <end position="409"/>
    </location>
</feature>
<evidence type="ECO:0000256" key="4">
    <source>
        <dbReference type="ARBA" id="ARBA00022449"/>
    </source>
</evidence>
<keyword evidence="11" id="KW-0739">Sodium transport</keyword>
<evidence type="ECO:0000256" key="1">
    <source>
        <dbReference type="ARBA" id="ARBA00004651"/>
    </source>
</evidence>
<feature type="transmembrane region" description="Helical" evidence="12">
    <location>
        <begin position="6"/>
        <end position="25"/>
    </location>
</feature>
<evidence type="ECO:0000259" key="13">
    <source>
        <dbReference type="Pfam" id="PF00999"/>
    </source>
</evidence>
<dbReference type="Proteomes" id="UP001156645">
    <property type="component" value="Unassembled WGS sequence"/>
</dbReference>
<evidence type="ECO:0000256" key="7">
    <source>
        <dbReference type="ARBA" id="ARBA00022989"/>
    </source>
</evidence>
<dbReference type="GeneID" id="300924690"/>
<evidence type="ECO:0000313" key="15">
    <source>
        <dbReference type="EMBL" id="SDD74657.1"/>
    </source>
</evidence>
<dbReference type="InterPro" id="IPR006153">
    <property type="entry name" value="Cation/H_exchanger_TM"/>
</dbReference>
<dbReference type="RefSeq" id="WP_093069596.1">
    <property type="nucleotide sequence ID" value="NZ_BSOK01000061.1"/>
</dbReference>
<keyword evidence="10 12" id="KW-0472">Membrane</keyword>
<feature type="transmembrane region" description="Helical" evidence="12">
    <location>
        <begin position="242"/>
        <end position="259"/>
    </location>
</feature>
<feature type="domain" description="Cation/H+ exchanger transmembrane" evidence="13">
    <location>
        <begin position="19"/>
        <end position="412"/>
    </location>
</feature>
<feature type="transmembrane region" description="Helical" evidence="12">
    <location>
        <begin position="37"/>
        <end position="57"/>
    </location>
</feature>